<dbReference type="Gene3D" id="1.10.10.60">
    <property type="entry name" value="Homeodomain-like"/>
    <property type="match status" value="1"/>
</dbReference>
<feature type="compositionally biased region" description="Low complexity" evidence="9">
    <location>
        <begin position="192"/>
        <end position="202"/>
    </location>
</feature>
<name>A0A833QA11_9POAL</name>
<evidence type="ECO:0000256" key="3">
    <source>
        <dbReference type="ARBA" id="ARBA00023015"/>
    </source>
</evidence>
<evidence type="ECO:0000256" key="6">
    <source>
        <dbReference type="ARBA" id="ARBA00023163"/>
    </source>
</evidence>
<evidence type="ECO:0000256" key="8">
    <source>
        <dbReference type="PROSITE-ProRule" id="PRU00108"/>
    </source>
</evidence>
<feature type="region of interest" description="Disordered" evidence="9">
    <location>
        <begin position="590"/>
        <end position="657"/>
    </location>
</feature>
<comment type="caution">
    <text evidence="11">The sequence shown here is derived from an EMBL/GenBank/DDBJ whole genome shotgun (WGS) entry which is preliminary data.</text>
</comment>
<dbReference type="PROSITE" id="PS50071">
    <property type="entry name" value="HOMEOBOX_2"/>
    <property type="match status" value="1"/>
</dbReference>
<feature type="compositionally biased region" description="Low complexity" evidence="9">
    <location>
        <begin position="42"/>
        <end position="53"/>
    </location>
</feature>
<dbReference type="OrthoDB" id="10056939at2759"/>
<reference evidence="11" key="1">
    <citation type="submission" date="2020-01" db="EMBL/GenBank/DDBJ databases">
        <title>Genome sequence of Kobresia littledalei, the first chromosome-level genome in the family Cyperaceae.</title>
        <authorList>
            <person name="Qu G."/>
        </authorList>
    </citation>
    <scope>NUCLEOTIDE SEQUENCE</scope>
    <source>
        <strain evidence="11">C.B.Clarke</strain>
        <tissue evidence="11">Leaf</tissue>
    </source>
</reference>
<evidence type="ECO:0000256" key="7">
    <source>
        <dbReference type="ARBA" id="ARBA00023242"/>
    </source>
</evidence>
<dbReference type="Proteomes" id="UP000623129">
    <property type="component" value="Unassembled WGS sequence"/>
</dbReference>
<sequence>MGIAVSPAPLPKTARFNHSINYSSMSQGFHQGLFSFSDEASHQQQQSSHIAQQSRRDKLRVHGFDSSSGGPHPLIDPGDHDGGGGSGAGGGGGDEPNIYDSAATGVAANMLSEMFNFRGANIPGGPSATELLANQMSAAGYHHQLGVRPNPILSSSSDWYMGNRQGVLLGGEPSGTTSATASAMHMFLMNPQQQQQHQHQQQGRSPSPTPSQADPSSLHHQQAFQAFGSTANASSTFGGGGGAVVEGQGLSLSLSTSLHQFDMAKADEMRVRENMLYFNNQAQAHQPQLHQPPQHTLQLQQQQGIHMGYGTVGPGVASVLRSSKYARAAQELLEEFCSVGRGQIKGARGGRLRDGSANPNTKSSGAGGASSSAAGASSSSSKEPPQLSPADRFEYQRKKAKLVSMLDEACMHIFHMQVDRRYNHYCDQMQMVVNFFDSVMGFGAATPYTALAQKAMSRHFRCLKDAIVAQLRQTCELLGEKDAGTGSGITRGETPRLRLIDQGLRQQRAFHHMGMMEQEAWRPQRGLPERSVNLLRAWLFEHFLHPYPSDADKHLLARQTGLSRNQVSNWFINARVRLWKPMIEEMYQQEFKDESDPSGGPTDGAHQPSLSPTQSHAAQGAPHSQRPDASSSGVPKPDPSPVQPSVTATHATNDDSVLIGGIDPVELLGSDPHVGTTDEIYRYGTALGMGPGARIRYGSGGDVSLTLGLRHAGANAPQDSNRLPVRDFGGC</sequence>
<evidence type="ECO:0000313" key="11">
    <source>
        <dbReference type="EMBL" id="KAF3320450.1"/>
    </source>
</evidence>
<feature type="region of interest" description="Disordered" evidence="9">
    <location>
        <begin position="38"/>
        <end position="98"/>
    </location>
</feature>
<dbReference type="FunFam" id="1.10.10.60:FF:000083">
    <property type="entry name" value="BEL1-like homeodomain protein 4"/>
    <property type="match status" value="1"/>
</dbReference>
<comment type="similarity">
    <text evidence="2">Belongs to the TALE/BELL homeobox family.</text>
</comment>
<feature type="domain" description="Homeobox" evidence="10">
    <location>
        <begin position="518"/>
        <end position="581"/>
    </location>
</feature>
<proteinExistence type="inferred from homology"/>
<dbReference type="InterPro" id="IPR006563">
    <property type="entry name" value="POX_dom"/>
</dbReference>
<feature type="DNA-binding region" description="Homeobox" evidence="8">
    <location>
        <begin position="520"/>
        <end position="582"/>
    </location>
</feature>
<evidence type="ECO:0000256" key="4">
    <source>
        <dbReference type="ARBA" id="ARBA00023125"/>
    </source>
</evidence>
<dbReference type="PANTHER" id="PTHR11850">
    <property type="entry name" value="HOMEOBOX PROTEIN TRANSCRIPTION FACTORS"/>
    <property type="match status" value="1"/>
</dbReference>
<keyword evidence="5 8" id="KW-0371">Homeobox</keyword>
<feature type="compositionally biased region" description="Polar residues" evidence="9">
    <location>
        <begin position="608"/>
        <end position="617"/>
    </location>
</feature>
<evidence type="ECO:0000256" key="1">
    <source>
        <dbReference type="ARBA" id="ARBA00004123"/>
    </source>
</evidence>
<dbReference type="EMBL" id="SWLB01000029">
    <property type="protein sequence ID" value="KAF3320450.1"/>
    <property type="molecule type" value="Genomic_DNA"/>
</dbReference>
<accession>A0A833QA11</accession>
<dbReference type="SMART" id="SM00389">
    <property type="entry name" value="HOX"/>
    <property type="match status" value="1"/>
</dbReference>
<dbReference type="SMART" id="SM00574">
    <property type="entry name" value="POX"/>
    <property type="match status" value="1"/>
</dbReference>
<evidence type="ECO:0000313" key="12">
    <source>
        <dbReference type="Proteomes" id="UP000623129"/>
    </source>
</evidence>
<feature type="compositionally biased region" description="Basic and acidic residues" evidence="9">
    <location>
        <begin position="54"/>
        <end position="63"/>
    </location>
</feature>
<keyword evidence="3" id="KW-0805">Transcription regulation</keyword>
<evidence type="ECO:0000256" key="9">
    <source>
        <dbReference type="SAM" id="MobiDB-lite"/>
    </source>
</evidence>
<protein>
    <recommendedName>
        <fullName evidence="10">Homeobox domain-containing protein</fullName>
    </recommendedName>
</protein>
<dbReference type="InterPro" id="IPR001356">
    <property type="entry name" value="HD"/>
</dbReference>
<feature type="compositionally biased region" description="Gly residues" evidence="9">
    <location>
        <begin position="83"/>
        <end position="94"/>
    </location>
</feature>
<evidence type="ECO:0000259" key="10">
    <source>
        <dbReference type="PROSITE" id="PS50071"/>
    </source>
</evidence>
<gene>
    <name evidence="11" type="ORF">FCM35_KLT15146</name>
</gene>
<feature type="region of interest" description="Disordered" evidence="9">
    <location>
        <begin position="347"/>
        <end position="390"/>
    </location>
</feature>
<dbReference type="InterPro" id="IPR050224">
    <property type="entry name" value="TALE_homeobox"/>
</dbReference>
<dbReference type="SUPFAM" id="SSF46689">
    <property type="entry name" value="Homeodomain-like"/>
    <property type="match status" value="1"/>
</dbReference>
<feature type="compositionally biased region" description="Polar residues" evidence="9">
    <location>
        <begin position="203"/>
        <end position="219"/>
    </location>
</feature>
<dbReference type="InterPro" id="IPR009057">
    <property type="entry name" value="Homeodomain-like_sf"/>
</dbReference>
<feature type="region of interest" description="Disordered" evidence="9">
    <location>
        <begin position="191"/>
        <end position="219"/>
    </location>
</feature>
<comment type="subcellular location">
    <subcellularLocation>
        <location evidence="1 8">Nucleus</location>
    </subcellularLocation>
</comment>
<feature type="compositionally biased region" description="Low complexity" evidence="9">
    <location>
        <begin position="369"/>
        <end position="381"/>
    </location>
</feature>
<keyword evidence="6" id="KW-0804">Transcription</keyword>
<dbReference type="InterPro" id="IPR008422">
    <property type="entry name" value="KN_HD"/>
</dbReference>
<dbReference type="AlphaFoldDB" id="A0A833QA11"/>
<dbReference type="Pfam" id="PF05920">
    <property type="entry name" value="Homeobox_KN"/>
    <property type="match status" value="1"/>
</dbReference>
<dbReference type="Pfam" id="PF07526">
    <property type="entry name" value="POX"/>
    <property type="match status" value="1"/>
</dbReference>
<feature type="compositionally biased region" description="Polar residues" evidence="9">
    <location>
        <begin position="643"/>
        <end position="655"/>
    </location>
</feature>
<keyword evidence="7 8" id="KW-0539">Nucleus</keyword>
<organism evidence="11 12">
    <name type="scientific">Carex littledalei</name>
    <dbReference type="NCBI Taxonomy" id="544730"/>
    <lineage>
        <taxon>Eukaryota</taxon>
        <taxon>Viridiplantae</taxon>
        <taxon>Streptophyta</taxon>
        <taxon>Embryophyta</taxon>
        <taxon>Tracheophyta</taxon>
        <taxon>Spermatophyta</taxon>
        <taxon>Magnoliopsida</taxon>
        <taxon>Liliopsida</taxon>
        <taxon>Poales</taxon>
        <taxon>Cyperaceae</taxon>
        <taxon>Cyperoideae</taxon>
        <taxon>Cariceae</taxon>
        <taxon>Carex</taxon>
        <taxon>Carex subgen. Euthyceras</taxon>
    </lineage>
</organism>
<dbReference type="GO" id="GO:0005634">
    <property type="term" value="C:nucleus"/>
    <property type="evidence" value="ECO:0007669"/>
    <property type="project" value="UniProtKB-SubCell"/>
</dbReference>
<evidence type="ECO:0000256" key="5">
    <source>
        <dbReference type="ARBA" id="ARBA00023155"/>
    </source>
</evidence>
<evidence type="ECO:0000256" key="2">
    <source>
        <dbReference type="ARBA" id="ARBA00006454"/>
    </source>
</evidence>
<keyword evidence="4 8" id="KW-0238">DNA-binding</keyword>
<keyword evidence="12" id="KW-1185">Reference proteome</keyword>
<dbReference type="GO" id="GO:0003677">
    <property type="term" value="F:DNA binding"/>
    <property type="evidence" value="ECO:0007669"/>
    <property type="project" value="UniProtKB-UniRule"/>
</dbReference>
<dbReference type="CDD" id="cd00086">
    <property type="entry name" value="homeodomain"/>
    <property type="match status" value="1"/>
</dbReference>
<dbReference type="GO" id="GO:0006355">
    <property type="term" value="P:regulation of DNA-templated transcription"/>
    <property type="evidence" value="ECO:0007669"/>
    <property type="project" value="InterPro"/>
</dbReference>